<gene>
    <name evidence="1" type="ORF">COLSTE_02305</name>
</gene>
<proteinExistence type="predicted"/>
<dbReference type="STRING" id="445975.COLSTE_02305"/>
<dbReference type="AlphaFoldDB" id="B6GDV9"/>
<name>B6GDV9_9ACTN</name>
<reference evidence="1 2" key="1">
    <citation type="submission" date="2008-10" db="EMBL/GenBank/DDBJ databases">
        <title>Draft genome sequence of Collinsella stercoris (DSM 13279).</title>
        <authorList>
            <person name="Sudarsanam P."/>
            <person name="Ley R."/>
            <person name="Guruge J."/>
            <person name="Turnbaugh P.J."/>
            <person name="Mahowald M."/>
            <person name="Liep D."/>
            <person name="Gordon J."/>
        </authorList>
    </citation>
    <scope>NUCLEOTIDE SEQUENCE [LARGE SCALE GENOMIC DNA]</scope>
    <source>
        <strain evidence="1 2">DSM 13279</strain>
    </source>
</reference>
<dbReference type="InterPro" id="IPR003789">
    <property type="entry name" value="Asn/Gln_tRNA_amidoTrase-B-like"/>
</dbReference>
<dbReference type="SUPFAM" id="SSF89095">
    <property type="entry name" value="GatB/YqeY motif"/>
    <property type="match status" value="1"/>
</dbReference>
<dbReference type="InterPro" id="IPR019004">
    <property type="entry name" value="YqeY/Aim41"/>
</dbReference>
<protein>
    <submittedName>
        <fullName evidence="1">YqeY-like protein</fullName>
    </submittedName>
</protein>
<dbReference type="EMBL" id="ABXJ01000131">
    <property type="protein sequence ID" value="EEA89529.1"/>
    <property type="molecule type" value="Genomic_DNA"/>
</dbReference>
<reference evidence="1 2" key="2">
    <citation type="submission" date="2008-10" db="EMBL/GenBank/DDBJ databases">
        <authorList>
            <person name="Fulton L."/>
            <person name="Clifton S."/>
            <person name="Fulton B."/>
            <person name="Xu J."/>
            <person name="Minx P."/>
            <person name="Pepin K.H."/>
            <person name="Johnson M."/>
            <person name="Thiruvilangam P."/>
            <person name="Bhonagiri V."/>
            <person name="Nash W.E."/>
            <person name="Mardis E.R."/>
            <person name="Wilson R.K."/>
        </authorList>
    </citation>
    <scope>NUCLEOTIDE SEQUENCE [LARGE SCALE GENOMIC DNA]</scope>
    <source>
        <strain evidence="1 2">DSM 13279</strain>
    </source>
</reference>
<dbReference type="Pfam" id="PF09424">
    <property type="entry name" value="YqeY"/>
    <property type="match status" value="1"/>
</dbReference>
<dbReference type="InterPro" id="IPR023168">
    <property type="entry name" value="GatB_Yqey_C_2"/>
</dbReference>
<accession>B6GDV9</accession>
<organism evidence="1 2">
    <name type="scientific">Collinsella stercoris DSM 13279</name>
    <dbReference type="NCBI Taxonomy" id="445975"/>
    <lineage>
        <taxon>Bacteria</taxon>
        <taxon>Bacillati</taxon>
        <taxon>Actinomycetota</taxon>
        <taxon>Coriobacteriia</taxon>
        <taxon>Coriobacteriales</taxon>
        <taxon>Coriobacteriaceae</taxon>
        <taxon>Collinsella</taxon>
    </lineage>
</organism>
<evidence type="ECO:0000313" key="1">
    <source>
        <dbReference type="EMBL" id="EEA89529.1"/>
    </source>
</evidence>
<dbReference type="Gene3D" id="1.10.10.410">
    <property type="match status" value="1"/>
</dbReference>
<dbReference type="PANTHER" id="PTHR28055">
    <property type="entry name" value="ALTERED INHERITANCE OF MITOCHONDRIA PROTEIN 41, MITOCHONDRIAL"/>
    <property type="match status" value="1"/>
</dbReference>
<dbReference type="eggNOG" id="COG1610">
    <property type="taxonomic scope" value="Bacteria"/>
</dbReference>
<keyword evidence="2" id="KW-1185">Reference proteome</keyword>
<dbReference type="HOGENOM" id="CLU_079430_2_1_11"/>
<sequence>MQSEEFDMTYEELHAEMVAAMKAKDKVRLGVTRLVLGELKNAASRGGAHEITEEETTAQIKRTLKQTNETLEMSEKAGNNEERTQNLREQVAVLESLLPAQVSGDELDALIEQVIAEIGAESKKDMGRVMGALTKATNGNFDKPAAAQMVGARLA</sequence>
<dbReference type="GO" id="GO:0016884">
    <property type="term" value="F:carbon-nitrogen ligase activity, with glutamine as amido-N-donor"/>
    <property type="evidence" value="ECO:0007669"/>
    <property type="project" value="InterPro"/>
</dbReference>
<dbReference type="InterPro" id="IPR042184">
    <property type="entry name" value="YqeY/Aim41_N"/>
</dbReference>
<dbReference type="Proteomes" id="UP000003560">
    <property type="component" value="Unassembled WGS sequence"/>
</dbReference>
<comment type="caution">
    <text evidence="1">The sequence shown here is derived from an EMBL/GenBank/DDBJ whole genome shotgun (WGS) entry which is preliminary data.</text>
</comment>
<dbReference type="Gene3D" id="1.10.1510.10">
    <property type="entry name" value="Uncharacterised protein YqeY/AIM41 PF09424, N-terminal domain"/>
    <property type="match status" value="1"/>
</dbReference>
<dbReference type="PANTHER" id="PTHR28055:SF1">
    <property type="entry name" value="ALTERED INHERITANCE OF MITOCHONDRIA PROTEIN 41, MITOCHONDRIAL"/>
    <property type="match status" value="1"/>
</dbReference>
<evidence type="ECO:0000313" key="2">
    <source>
        <dbReference type="Proteomes" id="UP000003560"/>
    </source>
</evidence>